<evidence type="ECO:0000313" key="2">
    <source>
        <dbReference type="EMBL" id="CAH7675581.1"/>
    </source>
</evidence>
<evidence type="ECO:0000256" key="1">
    <source>
        <dbReference type="SAM" id="MobiDB-lite"/>
    </source>
</evidence>
<name>A0AAV0B0P8_PHAPC</name>
<gene>
    <name evidence="2" type="ORF">PPACK8108_LOCUS10605</name>
</gene>
<accession>A0AAV0B0P8</accession>
<proteinExistence type="predicted"/>
<feature type="compositionally biased region" description="Basic residues" evidence="1">
    <location>
        <begin position="16"/>
        <end position="26"/>
    </location>
</feature>
<feature type="compositionally biased region" description="Basic and acidic residues" evidence="1">
    <location>
        <begin position="32"/>
        <end position="43"/>
    </location>
</feature>
<protein>
    <submittedName>
        <fullName evidence="2">Uncharacterized protein</fullName>
    </submittedName>
</protein>
<organism evidence="2 3">
    <name type="scientific">Phakopsora pachyrhizi</name>
    <name type="common">Asian soybean rust disease fungus</name>
    <dbReference type="NCBI Taxonomy" id="170000"/>
    <lineage>
        <taxon>Eukaryota</taxon>
        <taxon>Fungi</taxon>
        <taxon>Dikarya</taxon>
        <taxon>Basidiomycota</taxon>
        <taxon>Pucciniomycotina</taxon>
        <taxon>Pucciniomycetes</taxon>
        <taxon>Pucciniales</taxon>
        <taxon>Phakopsoraceae</taxon>
        <taxon>Phakopsora</taxon>
    </lineage>
</organism>
<dbReference type="Proteomes" id="UP001153365">
    <property type="component" value="Unassembled WGS sequence"/>
</dbReference>
<comment type="caution">
    <text evidence="2">The sequence shown here is derived from an EMBL/GenBank/DDBJ whole genome shotgun (WGS) entry which is preliminary data.</text>
</comment>
<dbReference type="AlphaFoldDB" id="A0AAV0B0P8"/>
<reference evidence="2" key="1">
    <citation type="submission" date="2022-06" db="EMBL/GenBank/DDBJ databases">
        <authorList>
            <consortium name="SYNGENTA / RWTH Aachen University"/>
        </authorList>
    </citation>
    <scope>NUCLEOTIDE SEQUENCE</scope>
</reference>
<dbReference type="EMBL" id="CALTRL010002371">
    <property type="protein sequence ID" value="CAH7675581.1"/>
    <property type="molecule type" value="Genomic_DNA"/>
</dbReference>
<feature type="region of interest" description="Disordered" evidence="1">
    <location>
        <begin position="1"/>
        <end position="53"/>
    </location>
</feature>
<sequence>MTTKEDPRVADLNKKQLVRSRSKHPHSTSNQDSKREKDNKEGNVEVQLEGNRARRQQDKVYIISLKRQKKQWSSRSKPPIKLRLDESRRRLIDLSSDEMISLDPSQHQRMELKDNSAFYPGQSPERWRVPAEKSQIWVHRHGMASAVA</sequence>
<feature type="compositionally biased region" description="Basic and acidic residues" evidence="1">
    <location>
        <begin position="1"/>
        <end position="14"/>
    </location>
</feature>
<evidence type="ECO:0000313" key="3">
    <source>
        <dbReference type="Proteomes" id="UP001153365"/>
    </source>
</evidence>
<keyword evidence="3" id="KW-1185">Reference proteome</keyword>